<feature type="domain" description="CCHC-type" evidence="2">
    <location>
        <begin position="171"/>
        <end position="184"/>
    </location>
</feature>
<protein>
    <submittedName>
        <fullName evidence="4">Uncharacterized protein LOC136081467</fullName>
    </submittedName>
</protein>
<keyword evidence="1" id="KW-0479">Metal-binding</keyword>
<evidence type="ECO:0000256" key="1">
    <source>
        <dbReference type="PROSITE-ProRule" id="PRU00047"/>
    </source>
</evidence>
<dbReference type="SMART" id="SM00343">
    <property type="entry name" value="ZnF_C2HC"/>
    <property type="match status" value="1"/>
</dbReference>
<dbReference type="Gene3D" id="4.10.60.10">
    <property type="entry name" value="Zinc finger, CCHC-type"/>
    <property type="match status" value="1"/>
</dbReference>
<sequence>MDIDEAKRKTTTLTCLPPQIYSALEDLCLPAYPEDNSVTYKDIKENIMKLFKPKSLLILRFEFATIKKASNVSLTEFSQRIARAAEGCKFMDRDDRMRDQFIAGFNDGATIKQLLLEPEELIFAKAVEVAVTLERVAQEVRQLDGSDNVMVVATSLLPQTTGFSGTNKITCFNCRKFGHYARDCEAKCENCSHNH</sequence>
<dbReference type="InterPro" id="IPR001878">
    <property type="entry name" value="Znf_CCHC"/>
</dbReference>
<dbReference type="Pfam" id="PF00098">
    <property type="entry name" value="zf-CCHC"/>
    <property type="match status" value="1"/>
</dbReference>
<dbReference type="PANTHER" id="PTHR33198">
    <property type="entry name" value="ANK_REP_REGION DOMAIN-CONTAINING PROTEIN-RELATED"/>
    <property type="match status" value="1"/>
</dbReference>
<gene>
    <name evidence="4" type="primary">LOC136081467</name>
</gene>
<proteinExistence type="predicted"/>
<keyword evidence="1" id="KW-0862">Zinc</keyword>
<keyword evidence="1" id="KW-0863">Zinc-finger</keyword>
<dbReference type="SUPFAM" id="SSF57756">
    <property type="entry name" value="Retrovirus zinc finger-like domains"/>
    <property type="match status" value="1"/>
</dbReference>
<name>A0ABM4C010_HYDVU</name>
<dbReference type="GeneID" id="136081467"/>
<evidence type="ECO:0000313" key="4">
    <source>
        <dbReference type="RefSeq" id="XP_065654853.1"/>
    </source>
</evidence>
<dbReference type="InterPro" id="IPR036875">
    <property type="entry name" value="Znf_CCHC_sf"/>
</dbReference>
<accession>A0ABM4C010</accession>
<evidence type="ECO:0000313" key="3">
    <source>
        <dbReference type="Proteomes" id="UP001652625"/>
    </source>
</evidence>
<evidence type="ECO:0000259" key="2">
    <source>
        <dbReference type="PROSITE" id="PS50158"/>
    </source>
</evidence>
<dbReference type="Proteomes" id="UP001652625">
    <property type="component" value="Chromosome 06"/>
</dbReference>
<reference evidence="4" key="1">
    <citation type="submission" date="2025-08" db="UniProtKB">
        <authorList>
            <consortium name="RefSeq"/>
        </authorList>
    </citation>
    <scope>IDENTIFICATION</scope>
</reference>
<dbReference type="PROSITE" id="PS50158">
    <property type="entry name" value="ZF_CCHC"/>
    <property type="match status" value="1"/>
</dbReference>
<dbReference type="PANTHER" id="PTHR33198:SF19">
    <property type="entry name" value="CCHC-TYPE DOMAIN-CONTAINING PROTEIN"/>
    <property type="match status" value="1"/>
</dbReference>
<dbReference type="RefSeq" id="XP_065654853.1">
    <property type="nucleotide sequence ID" value="XM_065798781.1"/>
</dbReference>
<organism evidence="3 4">
    <name type="scientific">Hydra vulgaris</name>
    <name type="common">Hydra</name>
    <name type="synonym">Hydra attenuata</name>
    <dbReference type="NCBI Taxonomy" id="6087"/>
    <lineage>
        <taxon>Eukaryota</taxon>
        <taxon>Metazoa</taxon>
        <taxon>Cnidaria</taxon>
        <taxon>Hydrozoa</taxon>
        <taxon>Hydroidolina</taxon>
        <taxon>Anthoathecata</taxon>
        <taxon>Aplanulata</taxon>
        <taxon>Hydridae</taxon>
        <taxon>Hydra</taxon>
    </lineage>
</organism>
<keyword evidence="3" id="KW-1185">Reference proteome</keyword>